<sequence length="347" mass="36052">MKVSFAIAAATLFSLVNCESSSKSLITVTNFITNNDRTYTRTATMEYTGQETTTPTSGTYTSTIYRSRSGSLVPFRTMTDTYGQATTVETSKIVVGPERTYTRPFSRTMHTTEVSSYLSSKAEANSRAQASIDAANSAATTSGSATSGSAQTTSATGQAARLASEGVVLCLAAALLFLAAAEDSSVTITMTFTDNGETYTKTRTERYTGQATTDPTDGTHTTTFVLAGDKTTVTVDMTNTYGQVTTVTSSDIIVGPDETYTRQTTLQMHTTEVSSYLSWLSSKNAAAQSIVDGSATGKWESTATRATSATSATTGTSGTSATSNGANAALKNGIGSAAIGLAAALLL</sequence>
<evidence type="ECO:0000256" key="1">
    <source>
        <dbReference type="SAM" id="MobiDB-lite"/>
    </source>
</evidence>
<organism evidence="3">
    <name type="scientific">Candidozyma auris</name>
    <name type="common">Yeast</name>
    <name type="synonym">Candida auris</name>
    <dbReference type="NCBI Taxonomy" id="498019"/>
    <lineage>
        <taxon>Eukaryota</taxon>
        <taxon>Fungi</taxon>
        <taxon>Dikarya</taxon>
        <taxon>Ascomycota</taxon>
        <taxon>Saccharomycotina</taxon>
        <taxon>Pichiomycetes</taxon>
        <taxon>Metschnikowiaceae</taxon>
        <taxon>Candidozyma</taxon>
    </lineage>
</organism>
<gene>
    <name evidence="3" type="ORF">CA7LBN_004569</name>
</gene>
<dbReference type="Proteomes" id="UP000825438">
    <property type="component" value="Chromosome VI"/>
</dbReference>
<evidence type="ECO:0000256" key="2">
    <source>
        <dbReference type="SAM" id="SignalP"/>
    </source>
</evidence>
<dbReference type="AlphaFoldDB" id="A0A8F2W5Y5"/>
<dbReference type="EMBL" id="CP076754">
    <property type="protein sequence ID" value="QWW25682.1"/>
    <property type="molecule type" value="Genomic_DNA"/>
</dbReference>
<feature type="region of interest" description="Disordered" evidence="1">
    <location>
        <begin position="300"/>
        <end position="322"/>
    </location>
</feature>
<accession>A0A8F2W5Y5</accession>
<proteinExistence type="predicted"/>
<feature type="signal peptide" evidence="2">
    <location>
        <begin position="1"/>
        <end position="18"/>
    </location>
</feature>
<feature type="compositionally biased region" description="Low complexity" evidence="1">
    <location>
        <begin position="301"/>
        <end position="322"/>
    </location>
</feature>
<protein>
    <submittedName>
        <fullName evidence="3">Uncharacterized protein</fullName>
    </submittedName>
</protein>
<evidence type="ECO:0000313" key="3">
    <source>
        <dbReference type="EMBL" id="QWW25682.1"/>
    </source>
</evidence>
<reference evidence="3" key="1">
    <citation type="submission" date="2021-06" db="EMBL/GenBank/DDBJ databases">
        <title>Candida auris outbreak in lebanese hospital.</title>
        <authorList>
            <person name="Finianos M."/>
        </authorList>
    </citation>
    <scope>NUCLEOTIDE SEQUENCE</scope>
    <source>
        <strain evidence="3">CA7LBN</strain>
    </source>
</reference>
<keyword evidence="2" id="KW-0732">Signal</keyword>
<feature type="chain" id="PRO_5034270408" evidence="2">
    <location>
        <begin position="19"/>
        <end position="347"/>
    </location>
</feature>
<name>A0A8F2W5Y5_CANAR</name>